<dbReference type="AlphaFoldDB" id="S3C6L9"/>
<proteinExistence type="predicted"/>
<organism evidence="3 4">
    <name type="scientific">Ophiostoma piceae (strain UAMH 11346)</name>
    <name type="common">Sap stain fungus</name>
    <dbReference type="NCBI Taxonomy" id="1262450"/>
    <lineage>
        <taxon>Eukaryota</taxon>
        <taxon>Fungi</taxon>
        <taxon>Dikarya</taxon>
        <taxon>Ascomycota</taxon>
        <taxon>Pezizomycotina</taxon>
        <taxon>Sordariomycetes</taxon>
        <taxon>Sordariomycetidae</taxon>
        <taxon>Ophiostomatales</taxon>
        <taxon>Ophiostomataceae</taxon>
        <taxon>Ophiostoma</taxon>
    </lineage>
</organism>
<reference evidence="3 4" key="1">
    <citation type="journal article" date="2013" name="BMC Genomics">
        <title>The genome and transcriptome of the pine saprophyte Ophiostoma piceae, and a comparison with the bark beetle-associated pine pathogen Grosmannia clavigera.</title>
        <authorList>
            <person name="Haridas S."/>
            <person name="Wang Y."/>
            <person name="Lim L."/>
            <person name="Massoumi Alamouti S."/>
            <person name="Jackman S."/>
            <person name="Docking R."/>
            <person name="Robertson G."/>
            <person name="Birol I."/>
            <person name="Bohlmann J."/>
            <person name="Breuil C."/>
        </authorList>
    </citation>
    <scope>NUCLEOTIDE SEQUENCE [LARGE SCALE GENOMIC DNA]</scope>
    <source>
        <strain evidence="3 4">UAMH 11346</strain>
    </source>
</reference>
<feature type="region of interest" description="Disordered" evidence="1">
    <location>
        <begin position="11"/>
        <end position="33"/>
    </location>
</feature>
<feature type="domain" description="Pre-rRNA-processing protein Ipi1 N-terminal" evidence="2">
    <location>
        <begin position="107"/>
        <end position="192"/>
    </location>
</feature>
<keyword evidence="4" id="KW-1185">Reference proteome</keyword>
<dbReference type="Pfam" id="PF12333">
    <property type="entry name" value="Ipi1_N"/>
    <property type="match status" value="1"/>
</dbReference>
<dbReference type="OMA" id="CAGGWVK"/>
<evidence type="ECO:0000313" key="3">
    <source>
        <dbReference type="EMBL" id="EPE08452.1"/>
    </source>
</evidence>
<dbReference type="OrthoDB" id="361362at2759"/>
<name>S3C6L9_OPHP1</name>
<dbReference type="HOGENOM" id="CLU_050252_2_0_1"/>
<gene>
    <name evidence="3" type="ORF">F503_01235</name>
</gene>
<evidence type="ECO:0000313" key="4">
    <source>
        <dbReference type="Proteomes" id="UP000016923"/>
    </source>
</evidence>
<dbReference type="STRING" id="1262450.S3C6L9"/>
<sequence>MCIFHTEQPRLRQKGNIKMGNSTKRKKEKQKDFQFRRNLSLATTSRSDNQRREALAYMTTQVSGKGEHYNNPVGTVGLLNKVLPLISDQAGSVRGQLLKLFTALPAEEVRPMAGKILMYVRAGITHLSAAVRNDALGIIEWLFDVAGEELVSCPGGWLKTLNGLAAMMGWVSTVAAKAGSGPSNNNANVSSASKLPSSISTSTSASGWTSAPKSSFAGSATADLMRGGSGGGSAKSRSSSYARQMAALTKFLEIGLRKEDPAPYNPQAYWNNMYRRPNAVVLGAPGATNSSTVNLFGHINLFGVERDEDSEMYADREDRQRVFAKRWQVAIQRGIEEARREGGDAGRAAAVLDKVLHAGMDDYNEAVAK</sequence>
<dbReference type="VEuPathDB" id="FungiDB:F503_01235"/>
<dbReference type="Proteomes" id="UP000016923">
    <property type="component" value="Unassembled WGS sequence"/>
</dbReference>
<evidence type="ECO:0000256" key="1">
    <source>
        <dbReference type="SAM" id="MobiDB-lite"/>
    </source>
</evidence>
<dbReference type="eggNOG" id="KOG2149">
    <property type="taxonomic scope" value="Eukaryota"/>
</dbReference>
<dbReference type="InterPro" id="IPR024679">
    <property type="entry name" value="Ipi1_N"/>
</dbReference>
<protein>
    <submittedName>
        <fullName evidence="3">Pre-rrna-processing protein ipi1</fullName>
    </submittedName>
</protein>
<accession>S3C6L9</accession>
<dbReference type="EMBL" id="KE148149">
    <property type="protein sequence ID" value="EPE08452.1"/>
    <property type="molecule type" value="Genomic_DNA"/>
</dbReference>
<evidence type="ECO:0000259" key="2">
    <source>
        <dbReference type="Pfam" id="PF12333"/>
    </source>
</evidence>